<keyword evidence="4 10" id="KW-0378">Hydrolase</keyword>
<evidence type="ECO:0000256" key="7">
    <source>
        <dbReference type="ARBA" id="ARBA00023295"/>
    </source>
</evidence>
<name>A0ABN1LKG6_9ALTE</name>
<evidence type="ECO:0000313" key="13">
    <source>
        <dbReference type="Proteomes" id="UP001500359"/>
    </source>
</evidence>
<feature type="active site" description="Nucleophile" evidence="10">
    <location>
        <position position="250"/>
    </location>
</feature>
<feature type="binding site" evidence="10">
    <location>
        <begin position="165"/>
        <end position="166"/>
    </location>
    <ligand>
        <name>substrate</name>
    </ligand>
</feature>
<dbReference type="EMBL" id="BAAAFD010000006">
    <property type="protein sequence ID" value="GAA0857231.1"/>
    <property type="molecule type" value="Genomic_DNA"/>
</dbReference>
<evidence type="ECO:0000259" key="11">
    <source>
        <dbReference type="Pfam" id="PF00933"/>
    </source>
</evidence>
<comment type="subcellular location">
    <subcellularLocation>
        <location evidence="10">Cytoplasm</location>
    </subcellularLocation>
</comment>
<dbReference type="InterPro" id="IPR022956">
    <property type="entry name" value="Beta_hexosaminidase_bac"/>
</dbReference>
<evidence type="ECO:0000256" key="3">
    <source>
        <dbReference type="ARBA" id="ARBA00022618"/>
    </source>
</evidence>
<evidence type="ECO:0000256" key="5">
    <source>
        <dbReference type="ARBA" id="ARBA00022960"/>
    </source>
</evidence>
<keyword evidence="8 10" id="KW-0131">Cell cycle</keyword>
<evidence type="ECO:0000256" key="8">
    <source>
        <dbReference type="ARBA" id="ARBA00023306"/>
    </source>
</evidence>
<feature type="active site" description="Proton donor/acceptor" evidence="10">
    <location>
        <position position="178"/>
    </location>
</feature>
<dbReference type="HAMAP" id="MF_00364">
    <property type="entry name" value="NagZ"/>
    <property type="match status" value="1"/>
</dbReference>
<dbReference type="InterPro" id="IPR050226">
    <property type="entry name" value="NagZ_Beta-hexosaminidase"/>
</dbReference>
<feature type="binding site" evidence="10">
    <location>
        <position position="135"/>
    </location>
    <ligand>
        <name>substrate</name>
    </ligand>
</feature>
<evidence type="ECO:0000256" key="2">
    <source>
        <dbReference type="ARBA" id="ARBA00022490"/>
    </source>
</evidence>
<dbReference type="Proteomes" id="UP001500359">
    <property type="component" value="Unassembled WGS sequence"/>
</dbReference>
<dbReference type="SUPFAM" id="SSF51445">
    <property type="entry name" value="(Trans)glycosidases"/>
    <property type="match status" value="1"/>
</dbReference>
<dbReference type="Pfam" id="PF00933">
    <property type="entry name" value="Glyco_hydro_3"/>
    <property type="match status" value="1"/>
</dbReference>
<organism evidence="12 13">
    <name type="scientific">Aliiglaciecola litoralis</name>
    <dbReference type="NCBI Taxonomy" id="582857"/>
    <lineage>
        <taxon>Bacteria</taxon>
        <taxon>Pseudomonadati</taxon>
        <taxon>Pseudomonadota</taxon>
        <taxon>Gammaproteobacteria</taxon>
        <taxon>Alteromonadales</taxon>
        <taxon>Alteromonadaceae</taxon>
        <taxon>Aliiglaciecola</taxon>
    </lineage>
</organism>
<comment type="catalytic activity">
    <reaction evidence="1 10">
        <text>Hydrolysis of terminal non-reducing N-acetyl-D-hexosamine residues in N-acetyl-beta-D-hexosaminides.</text>
        <dbReference type="EC" id="3.2.1.52"/>
    </reaction>
</comment>
<dbReference type="InterPro" id="IPR017853">
    <property type="entry name" value="GH"/>
</dbReference>
<evidence type="ECO:0000256" key="1">
    <source>
        <dbReference type="ARBA" id="ARBA00001231"/>
    </source>
</evidence>
<keyword evidence="3 10" id="KW-0132">Cell division</keyword>
<dbReference type="InterPro" id="IPR019800">
    <property type="entry name" value="Glyco_hydro_3_AS"/>
</dbReference>
<protein>
    <recommendedName>
        <fullName evidence="10">Beta-hexosaminidase</fullName>
        <ecNumber evidence="10">3.2.1.52</ecNumber>
    </recommendedName>
    <alternativeName>
        <fullName evidence="10">Beta-N-acetylhexosaminidase</fullName>
    </alternativeName>
    <alternativeName>
        <fullName evidence="10">N-acetyl-beta-glucosaminidase</fullName>
    </alternativeName>
</protein>
<dbReference type="EC" id="3.2.1.52" evidence="10"/>
<evidence type="ECO:0000256" key="9">
    <source>
        <dbReference type="ARBA" id="ARBA00023316"/>
    </source>
</evidence>
<feature type="domain" description="Glycoside hydrolase family 3 N-terminal" evidence="11">
    <location>
        <begin position="8"/>
        <end position="289"/>
    </location>
</feature>
<dbReference type="InterPro" id="IPR001764">
    <property type="entry name" value="Glyco_hydro_3_N"/>
</dbReference>
<reference evidence="12 13" key="1">
    <citation type="journal article" date="2019" name="Int. J. Syst. Evol. Microbiol.">
        <title>The Global Catalogue of Microorganisms (GCM) 10K type strain sequencing project: providing services to taxonomists for standard genome sequencing and annotation.</title>
        <authorList>
            <consortium name="The Broad Institute Genomics Platform"/>
            <consortium name="The Broad Institute Genome Sequencing Center for Infectious Disease"/>
            <person name="Wu L."/>
            <person name="Ma J."/>
        </authorList>
    </citation>
    <scope>NUCLEOTIDE SEQUENCE [LARGE SCALE GENOMIC DNA]</scope>
    <source>
        <strain evidence="12 13">JCM 15896</strain>
    </source>
</reference>
<evidence type="ECO:0000256" key="4">
    <source>
        <dbReference type="ARBA" id="ARBA00022801"/>
    </source>
</evidence>
<keyword evidence="2 10" id="KW-0963">Cytoplasm</keyword>
<dbReference type="PROSITE" id="PS00775">
    <property type="entry name" value="GLYCOSYL_HYDROL_F3"/>
    <property type="match status" value="1"/>
</dbReference>
<feature type="site" description="Important for catalytic activity" evidence="10">
    <location>
        <position position="176"/>
    </location>
</feature>
<proteinExistence type="inferred from homology"/>
<dbReference type="InterPro" id="IPR036962">
    <property type="entry name" value="Glyco_hydro_3_N_sf"/>
</dbReference>
<evidence type="ECO:0000256" key="6">
    <source>
        <dbReference type="ARBA" id="ARBA00022984"/>
    </source>
</evidence>
<dbReference type="PANTHER" id="PTHR30480:SF13">
    <property type="entry name" value="BETA-HEXOSAMINIDASE"/>
    <property type="match status" value="1"/>
</dbReference>
<evidence type="ECO:0000256" key="10">
    <source>
        <dbReference type="HAMAP-Rule" id="MF_00364"/>
    </source>
</evidence>
<dbReference type="Gene3D" id="3.20.20.300">
    <property type="entry name" value="Glycoside hydrolase, family 3, N-terminal domain"/>
    <property type="match status" value="1"/>
</dbReference>
<accession>A0ABN1LKG6</accession>
<gene>
    <name evidence="10 12" type="primary">nagZ</name>
    <name evidence="12" type="ORF">GCM10009114_22160</name>
</gene>
<evidence type="ECO:0000313" key="12">
    <source>
        <dbReference type="EMBL" id="GAA0857231.1"/>
    </source>
</evidence>
<dbReference type="NCBIfam" id="NF003740">
    <property type="entry name" value="PRK05337.1"/>
    <property type="match status" value="1"/>
</dbReference>
<keyword evidence="7 10" id="KW-0326">Glycosidase</keyword>
<keyword evidence="5 10" id="KW-0133">Cell shape</keyword>
<comment type="pathway">
    <text evidence="10">Cell wall biogenesis; peptidoglycan recycling.</text>
</comment>
<feature type="binding site" evidence="10">
    <location>
        <position position="62"/>
    </location>
    <ligand>
        <name>substrate</name>
    </ligand>
</feature>
<comment type="similarity">
    <text evidence="10">Belongs to the glycosyl hydrolase 3 family. NagZ subfamily.</text>
</comment>
<feature type="binding site" evidence="10">
    <location>
        <position position="70"/>
    </location>
    <ligand>
        <name>substrate</name>
    </ligand>
</feature>
<dbReference type="PANTHER" id="PTHR30480">
    <property type="entry name" value="BETA-HEXOSAMINIDASE-RELATED"/>
    <property type="match status" value="1"/>
</dbReference>
<comment type="function">
    <text evidence="10">Plays a role in peptidoglycan recycling by cleaving the terminal beta-1,4-linked N-acetylglucosamine (GlcNAc) from peptide-linked peptidoglycan fragments, giving rise to free GlcNAc, anhydro-N-acetylmuramic acid and anhydro-N-acetylmuramic acid-linked peptides.</text>
</comment>
<sequence length="337" mass="37576">MGPIMLDVSSFELTAVEKDVLDHPLVGGVILFSRNYHDQQQLAELVRQIRHHSRNELLVAVDHEGGRVQRFRDSFSAIPAMGSIAANQDSITDEMRTDANTFGWLMASELLAFDIDISFAPVLDIWGISDVIGDRSFHQQPDLLIELASAFILGMRSAGMKSTGKHFPGHGNVKEDSHIAMPIDKRNKQVIFEQDMRVFSELHHKGLLDAVMPAHVIYPEVDSMPAGFSKIWVEQILRQQLAFNGVVFTDDLSMQGAAHLGSFVERAETALQAGCDMALVCNHPDAAIAVLDGLSRDYVPTGRVRSMRKTVDLGFDQLQQSVQYKNAIQRLEQFYES</sequence>
<keyword evidence="13" id="KW-1185">Reference proteome</keyword>
<comment type="caution">
    <text evidence="12">The sequence shown here is derived from an EMBL/GenBank/DDBJ whole genome shotgun (WGS) entry which is preliminary data.</text>
</comment>
<keyword evidence="9 10" id="KW-0961">Cell wall biogenesis/degradation</keyword>
<keyword evidence="6 10" id="KW-0573">Peptidoglycan synthesis</keyword>